<dbReference type="RefSeq" id="WP_136563913.1">
    <property type="nucleotide sequence ID" value="NZ_BAABLS010000009.1"/>
</dbReference>
<name>A0A4S8N0Z2_9ACTN</name>
<reference evidence="2 3" key="1">
    <citation type="journal article" date="2009" name="Int. J. Syst. Evol. Microbiol.">
        <title>Nocardioides caeni sp. nov., isolated from wastewater.</title>
        <authorList>
            <person name="Yoon J.H."/>
            <person name="Kang S.J."/>
            <person name="Park S."/>
            <person name="Kim W."/>
            <person name="Oh T.K."/>
        </authorList>
    </citation>
    <scope>NUCLEOTIDE SEQUENCE [LARGE SCALE GENOMIC DNA]</scope>
    <source>
        <strain evidence="2 3">DSM 23134</strain>
    </source>
</reference>
<sequence>MTVTQPERRQIIASQKDDLPLIYGSIDFEALPHRFTTDPAVPAQMRPDMEGERPRLLADGELVDLIATYTMLGDRVGDAYASLIPDYGFQRLVTMLVEACDHGVESVEGAPPELAAFLADMEQVPDWIDIDLVRRGAALERNLAAHVLPYVIRGALLGTFMNKYAALPMAIAGGLSESTAGKRANETAAFFLSSVLPGALDRDGIAFKSAAMVRLMHSMVRFNIMKRTSWDSSVYGVPIPQSDQMPAGFTGAFFLALQATRRGRSEFSADERARVEFARYRCFLLGLPQDLLPTEPQAIVDIMATRHATLRRDFDDDTCGRLVRATIAADIEKEKSPINSFRVRFERSTSKLFLVKSYLDGDEARAESMGVAVTPVDKLRAVGTLAFLATQVVPYAVAVRTPVLSSYADRRLVGKVERVLRRYSGAEFTTDGDAYRHHSA</sequence>
<dbReference type="GO" id="GO:0016491">
    <property type="term" value="F:oxidoreductase activity"/>
    <property type="evidence" value="ECO:0007669"/>
    <property type="project" value="InterPro"/>
</dbReference>
<proteinExistence type="predicted"/>
<organism evidence="2 3">
    <name type="scientific">Nocardioides caeni</name>
    <dbReference type="NCBI Taxonomy" id="574700"/>
    <lineage>
        <taxon>Bacteria</taxon>
        <taxon>Bacillati</taxon>
        <taxon>Actinomycetota</taxon>
        <taxon>Actinomycetes</taxon>
        <taxon>Propionibacteriales</taxon>
        <taxon>Nocardioidaceae</taxon>
        <taxon>Nocardioides</taxon>
    </lineage>
</organism>
<gene>
    <name evidence="2" type="ORF">E9934_16070</name>
</gene>
<evidence type="ECO:0000313" key="3">
    <source>
        <dbReference type="Proteomes" id="UP000307087"/>
    </source>
</evidence>
<feature type="domain" description="ER-bound oxygenase mpaB/mpaB'/Rubber oxygenase catalytic" evidence="1">
    <location>
        <begin position="155"/>
        <end position="316"/>
    </location>
</feature>
<dbReference type="EMBL" id="STGW01000013">
    <property type="protein sequence ID" value="THV09450.1"/>
    <property type="molecule type" value="Genomic_DNA"/>
</dbReference>
<comment type="caution">
    <text evidence="2">The sequence shown here is derived from an EMBL/GenBank/DDBJ whole genome shotgun (WGS) entry which is preliminary data.</text>
</comment>
<keyword evidence="3" id="KW-1185">Reference proteome</keyword>
<dbReference type="PANTHER" id="PTHR37539:SF1">
    <property type="entry name" value="ER-BOUND OXYGENASE MPAB_MPAB'_RUBBER OXYGENASE CATALYTIC DOMAIN-CONTAINING PROTEIN"/>
    <property type="match status" value="1"/>
</dbReference>
<evidence type="ECO:0000259" key="1">
    <source>
        <dbReference type="Pfam" id="PF09995"/>
    </source>
</evidence>
<dbReference type="Proteomes" id="UP000307087">
    <property type="component" value="Unassembled WGS sequence"/>
</dbReference>
<evidence type="ECO:0000313" key="2">
    <source>
        <dbReference type="EMBL" id="THV09450.1"/>
    </source>
</evidence>
<dbReference type="PANTHER" id="PTHR37539">
    <property type="entry name" value="SECRETED PROTEIN-RELATED"/>
    <property type="match status" value="1"/>
</dbReference>
<dbReference type="InterPro" id="IPR018713">
    <property type="entry name" value="MPAB/Lcp_cat_dom"/>
</dbReference>
<accession>A0A4S8N0Z2</accession>
<dbReference type="AlphaFoldDB" id="A0A4S8N0Z2"/>
<dbReference type="Pfam" id="PF09995">
    <property type="entry name" value="MPAB_Lcp_cat"/>
    <property type="match status" value="1"/>
</dbReference>
<dbReference type="InterPro" id="IPR037473">
    <property type="entry name" value="Lcp-like"/>
</dbReference>
<dbReference type="OrthoDB" id="7614910at2"/>
<protein>
    <submittedName>
        <fullName evidence="2">DUF2236 domain-containing protein</fullName>
    </submittedName>
</protein>